<organism evidence="10 11">
    <name type="scientific">Paenibacillus hemerocallicola</name>
    <dbReference type="NCBI Taxonomy" id="1172614"/>
    <lineage>
        <taxon>Bacteria</taxon>
        <taxon>Bacillati</taxon>
        <taxon>Bacillota</taxon>
        <taxon>Bacilli</taxon>
        <taxon>Bacillales</taxon>
        <taxon>Paenibacillaceae</taxon>
        <taxon>Paenibacillus</taxon>
    </lineage>
</organism>
<feature type="domain" description="ABC transmembrane type-1" evidence="9">
    <location>
        <begin position="36"/>
        <end position="324"/>
    </location>
</feature>
<feature type="domain" description="ABC transporter" evidence="8">
    <location>
        <begin position="358"/>
        <end position="604"/>
    </location>
</feature>
<feature type="transmembrane region" description="Helical" evidence="7">
    <location>
        <begin position="76"/>
        <end position="95"/>
    </location>
</feature>
<keyword evidence="11" id="KW-1185">Reference proteome</keyword>
<sequence length="610" mass="66878">MNELNFGKTSNAKEMAASARWMAGAIAAVAPLQASVLIGLAVLEGLAPVFSIYVTQHLIDAVIQAAGRGSEGFDAVVPWIVAFAASLLLAHDVLWKFRDPVLTRLRQKLQQELERRRLVHASALPLTFFEESASYDRLTRSSDPGRKTSDMFLYVLTLGKGVISVIGVAAIFWNVSPWLAVALVAVIVPRAVHGAKSSRKWMSFTYDQTEEQRRASYVSGLLTGRAEQKEMRVFDLSGTLSGRWESLRREQRTKAMQVKKGMELRGIPSSLLYWITETAVVVALGLWLAPQRITPGIFMSLFQGVGKMNAGAGSISFGIGILHKNAIDVGYVREFLQIPVDERTRGERLFPAPLTEGIRLNGVSFSYPGRERPILQRLDLHLRPGERVALVGENGAGKSTLVKLLLGLYKPDEGTLTADGVDYADISPESLHENVCAAYQDYYKFAFTAAQSVALGETAGAAAADGPEKLERIKQAAARGGADEFITELPQGYDTPIGRLYDGSRELSEGQWQRIAISRTFMRDPQLLVLDEPTAALDAKAEADIYGQFVSAATDRAVLLISHRLGSARLADRIIVLQDGRIAEDGNHEQLIAAKGAYAQMWEVQSGWYR</sequence>
<evidence type="ECO:0000256" key="4">
    <source>
        <dbReference type="ARBA" id="ARBA00022840"/>
    </source>
</evidence>
<dbReference type="GO" id="GO:0140359">
    <property type="term" value="F:ABC-type transporter activity"/>
    <property type="evidence" value="ECO:0007669"/>
    <property type="project" value="InterPro"/>
</dbReference>
<evidence type="ECO:0000256" key="5">
    <source>
        <dbReference type="ARBA" id="ARBA00022989"/>
    </source>
</evidence>
<dbReference type="InterPro" id="IPR003593">
    <property type="entry name" value="AAA+_ATPase"/>
</dbReference>
<feature type="transmembrane region" description="Helical" evidence="7">
    <location>
        <begin position="178"/>
        <end position="195"/>
    </location>
</feature>
<evidence type="ECO:0000256" key="7">
    <source>
        <dbReference type="SAM" id="Phobius"/>
    </source>
</evidence>
<dbReference type="Proteomes" id="UP000307943">
    <property type="component" value="Unassembled WGS sequence"/>
</dbReference>
<dbReference type="GO" id="GO:0016887">
    <property type="term" value="F:ATP hydrolysis activity"/>
    <property type="evidence" value="ECO:0007669"/>
    <property type="project" value="InterPro"/>
</dbReference>
<dbReference type="PROSITE" id="PS50893">
    <property type="entry name" value="ABC_TRANSPORTER_2"/>
    <property type="match status" value="1"/>
</dbReference>
<dbReference type="InterPro" id="IPR011527">
    <property type="entry name" value="ABC1_TM_dom"/>
</dbReference>
<evidence type="ECO:0000313" key="10">
    <source>
        <dbReference type="EMBL" id="TNJ64402.1"/>
    </source>
</evidence>
<evidence type="ECO:0000259" key="9">
    <source>
        <dbReference type="PROSITE" id="PS50929"/>
    </source>
</evidence>
<evidence type="ECO:0000256" key="1">
    <source>
        <dbReference type="ARBA" id="ARBA00004651"/>
    </source>
</evidence>
<evidence type="ECO:0000313" key="11">
    <source>
        <dbReference type="Proteomes" id="UP000307943"/>
    </source>
</evidence>
<dbReference type="GO" id="GO:0034040">
    <property type="term" value="F:ATPase-coupled lipid transmembrane transporter activity"/>
    <property type="evidence" value="ECO:0007669"/>
    <property type="project" value="TreeGrafter"/>
</dbReference>
<dbReference type="Gene3D" id="1.20.1560.10">
    <property type="entry name" value="ABC transporter type 1, transmembrane domain"/>
    <property type="match status" value="1"/>
</dbReference>
<dbReference type="PANTHER" id="PTHR24221:SF654">
    <property type="entry name" value="ATP-BINDING CASSETTE SUB-FAMILY B MEMBER 6"/>
    <property type="match status" value="1"/>
</dbReference>
<comment type="caution">
    <text evidence="10">The sequence shown here is derived from an EMBL/GenBank/DDBJ whole genome shotgun (WGS) entry which is preliminary data.</text>
</comment>
<reference evidence="10 11" key="1">
    <citation type="submission" date="2019-05" db="EMBL/GenBank/DDBJ databases">
        <title>We sequenced the genome of Paenibacillus hemerocallicola KCTC 33185 for further insight into its adaptation and study the phylogeny of Paenibacillus.</title>
        <authorList>
            <person name="Narsing Rao M.P."/>
        </authorList>
    </citation>
    <scope>NUCLEOTIDE SEQUENCE [LARGE SCALE GENOMIC DNA]</scope>
    <source>
        <strain evidence="10 11">KCTC 33185</strain>
    </source>
</reference>
<evidence type="ECO:0000256" key="2">
    <source>
        <dbReference type="ARBA" id="ARBA00022692"/>
    </source>
</evidence>
<evidence type="ECO:0000256" key="6">
    <source>
        <dbReference type="ARBA" id="ARBA00023136"/>
    </source>
</evidence>
<dbReference type="SUPFAM" id="SSF90123">
    <property type="entry name" value="ABC transporter transmembrane region"/>
    <property type="match status" value="1"/>
</dbReference>
<evidence type="ECO:0000259" key="8">
    <source>
        <dbReference type="PROSITE" id="PS50893"/>
    </source>
</evidence>
<dbReference type="PROSITE" id="PS50929">
    <property type="entry name" value="ABC_TM1F"/>
    <property type="match status" value="1"/>
</dbReference>
<keyword evidence="2 7" id="KW-0812">Transmembrane</keyword>
<feature type="transmembrane region" description="Helical" evidence="7">
    <location>
        <begin position="21"/>
        <end position="43"/>
    </location>
</feature>
<proteinExistence type="predicted"/>
<dbReference type="GO" id="GO:0005886">
    <property type="term" value="C:plasma membrane"/>
    <property type="evidence" value="ECO:0007669"/>
    <property type="project" value="UniProtKB-SubCell"/>
</dbReference>
<keyword evidence="4 10" id="KW-0067">ATP-binding</keyword>
<comment type="subcellular location">
    <subcellularLocation>
        <location evidence="1">Cell membrane</location>
        <topology evidence="1">Multi-pass membrane protein</topology>
    </subcellularLocation>
</comment>
<keyword evidence="5 7" id="KW-1133">Transmembrane helix</keyword>
<keyword evidence="6 7" id="KW-0472">Membrane</keyword>
<feature type="transmembrane region" description="Helical" evidence="7">
    <location>
        <begin position="271"/>
        <end position="289"/>
    </location>
</feature>
<dbReference type="PANTHER" id="PTHR24221">
    <property type="entry name" value="ATP-BINDING CASSETTE SUB-FAMILY B"/>
    <property type="match status" value="1"/>
</dbReference>
<dbReference type="SMART" id="SM00382">
    <property type="entry name" value="AAA"/>
    <property type="match status" value="1"/>
</dbReference>
<gene>
    <name evidence="10" type="ORF">FE784_20770</name>
</gene>
<keyword evidence="3" id="KW-0547">Nucleotide-binding</keyword>
<dbReference type="SUPFAM" id="SSF52540">
    <property type="entry name" value="P-loop containing nucleoside triphosphate hydrolases"/>
    <property type="match status" value="1"/>
</dbReference>
<dbReference type="EMBL" id="VDCQ01000030">
    <property type="protein sequence ID" value="TNJ64402.1"/>
    <property type="molecule type" value="Genomic_DNA"/>
</dbReference>
<name>A0A5C4T5R2_9BACL</name>
<dbReference type="OrthoDB" id="9806127at2"/>
<dbReference type="InterPro" id="IPR036640">
    <property type="entry name" value="ABC1_TM_sf"/>
</dbReference>
<dbReference type="AlphaFoldDB" id="A0A5C4T5R2"/>
<dbReference type="RefSeq" id="WP_139604148.1">
    <property type="nucleotide sequence ID" value="NZ_VDCQ01000030.1"/>
</dbReference>
<accession>A0A5C4T5R2</accession>
<dbReference type="InterPro" id="IPR039421">
    <property type="entry name" value="Type_1_exporter"/>
</dbReference>
<dbReference type="Gene3D" id="3.40.50.300">
    <property type="entry name" value="P-loop containing nucleotide triphosphate hydrolases"/>
    <property type="match status" value="1"/>
</dbReference>
<dbReference type="InterPro" id="IPR003439">
    <property type="entry name" value="ABC_transporter-like_ATP-bd"/>
</dbReference>
<protein>
    <submittedName>
        <fullName evidence="10">ABC transporter ATP-binding protein</fullName>
    </submittedName>
</protein>
<dbReference type="InterPro" id="IPR027417">
    <property type="entry name" value="P-loop_NTPase"/>
</dbReference>
<evidence type="ECO:0000256" key="3">
    <source>
        <dbReference type="ARBA" id="ARBA00022741"/>
    </source>
</evidence>
<dbReference type="GO" id="GO:0005524">
    <property type="term" value="F:ATP binding"/>
    <property type="evidence" value="ECO:0007669"/>
    <property type="project" value="UniProtKB-KW"/>
</dbReference>
<dbReference type="Pfam" id="PF00005">
    <property type="entry name" value="ABC_tran"/>
    <property type="match status" value="1"/>
</dbReference>
<feature type="transmembrane region" description="Helical" evidence="7">
    <location>
        <begin position="151"/>
        <end position="172"/>
    </location>
</feature>